<dbReference type="EMBL" id="JAYJJU010000007">
    <property type="protein sequence ID" value="MEB3031813.1"/>
    <property type="molecule type" value="Genomic_DNA"/>
</dbReference>
<dbReference type="PROSITE" id="PS00086">
    <property type="entry name" value="CYTOCHROME_P450"/>
    <property type="match status" value="1"/>
</dbReference>
<evidence type="ECO:0000313" key="4">
    <source>
        <dbReference type="Proteomes" id="UP001298593"/>
    </source>
</evidence>
<keyword evidence="2" id="KW-0349">Heme</keyword>
<dbReference type="CDD" id="cd00302">
    <property type="entry name" value="cytochrome_P450"/>
    <property type="match status" value="1"/>
</dbReference>
<comment type="similarity">
    <text evidence="1 2">Belongs to the cytochrome P450 family.</text>
</comment>
<proteinExistence type="inferred from homology"/>
<reference evidence="3 4" key="1">
    <citation type="submission" date="2023-12" db="EMBL/GenBank/DDBJ databases">
        <title>Description of new species of Mycobacterium terrae complex isolated from sewage at the Sao Paulo Zoological Park Foundation in Brazil.</title>
        <authorList>
            <person name="Romagnoli C.L."/>
            <person name="Conceicao E.C."/>
            <person name="Machado E."/>
            <person name="Barreto L.B.P.F."/>
            <person name="Sharma A."/>
            <person name="Silva N.M."/>
            <person name="Marques L.E."/>
            <person name="Juliana M.A."/>
            <person name="Lourenco M.C.S."/>
            <person name="Digiampietri L.A."/>
            <person name="Suffys P.N."/>
            <person name="Viana-Niero C."/>
        </authorList>
    </citation>
    <scope>NUCLEOTIDE SEQUENCE [LARGE SCALE GENOMIC DNA]</scope>
    <source>
        <strain evidence="3 4">MYC340</strain>
    </source>
</reference>
<dbReference type="InterPro" id="IPR001128">
    <property type="entry name" value="Cyt_P450"/>
</dbReference>
<dbReference type="SUPFAM" id="SSF48264">
    <property type="entry name" value="Cytochrome P450"/>
    <property type="match status" value="1"/>
</dbReference>
<dbReference type="RefSeq" id="WP_329779970.1">
    <property type="nucleotide sequence ID" value="NZ_JAYJJU010000007.1"/>
</dbReference>
<comment type="caution">
    <text evidence="3">The sequence shown here is derived from an EMBL/GenBank/DDBJ whole genome shotgun (WGS) entry which is preliminary data.</text>
</comment>
<name>A0ABU5XV63_9MYCO</name>
<gene>
    <name evidence="3" type="ORF">KV113_09610</name>
</gene>
<keyword evidence="2" id="KW-0479">Metal-binding</keyword>
<evidence type="ECO:0000256" key="1">
    <source>
        <dbReference type="ARBA" id="ARBA00010617"/>
    </source>
</evidence>
<evidence type="ECO:0000256" key="2">
    <source>
        <dbReference type="RuleBase" id="RU000461"/>
    </source>
</evidence>
<keyword evidence="2" id="KW-0408">Iron</keyword>
<keyword evidence="2" id="KW-0503">Monooxygenase</keyword>
<accession>A0ABU5XV63</accession>
<dbReference type="InterPro" id="IPR036396">
    <property type="entry name" value="Cyt_P450_sf"/>
</dbReference>
<dbReference type="PANTHER" id="PTHR46696:SF1">
    <property type="entry name" value="CYTOCHROME P450 YJIB-RELATED"/>
    <property type="match status" value="1"/>
</dbReference>
<dbReference type="Gene3D" id="1.10.630.10">
    <property type="entry name" value="Cytochrome P450"/>
    <property type="match status" value="1"/>
</dbReference>
<keyword evidence="4" id="KW-1185">Reference proteome</keyword>
<protein>
    <submittedName>
        <fullName evidence="3">Cytochrome P450</fullName>
    </submittedName>
</protein>
<dbReference type="Pfam" id="PF00067">
    <property type="entry name" value="p450"/>
    <property type="match status" value="1"/>
</dbReference>
<evidence type="ECO:0000313" key="3">
    <source>
        <dbReference type="EMBL" id="MEB3031813.1"/>
    </source>
</evidence>
<dbReference type="Proteomes" id="UP001298593">
    <property type="component" value="Unassembled WGS sequence"/>
</dbReference>
<sequence length="340" mass="37626">MAMAEFLGRQLYEEGKSGPVDLIPLLRLMLIPIMSGFVGIDDMDNAQRSARLRQLIEHFNAGSSLLQYATTDRDALVRAALDAIDTYTTEFFESSRQRRARLVERVRAGELSESDLPRDVLTRQLLDTNALWDEPTAIRDSMILLTGGLHTTAVATAQVLDAYYGWRERSENDVDDIELMHAVVNETLRVFPIVEFVPRCAKEDTILNSGKEIAAGTHLVVNIFLANRDPAAFGADADTYRPGRYRELTTSVQHYGLAFGAGPHLCIGKPLVALGRADAQEMSVPRIIVKVVSWLLRAGIHPAPQQEPDQEQTYRRMLASYPVQVPQGAPAGASAIPRSD</sequence>
<dbReference type="PANTHER" id="PTHR46696">
    <property type="entry name" value="P450, PUTATIVE (EUROFUNG)-RELATED"/>
    <property type="match status" value="1"/>
</dbReference>
<keyword evidence="2" id="KW-0560">Oxidoreductase</keyword>
<organism evidence="3 4">
    <name type="scientific">[Mycobacterium] nativiensis</name>
    <dbReference type="NCBI Taxonomy" id="2855503"/>
    <lineage>
        <taxon>Bacteria</taxon>
        <taxon>Bacillati</taxon>
        <taxon>Actinomycetota</taxon>
        <taxon>Actinomycetes</taxon>
        <taxon>Mycobacteriales</taxon>
        <taxon>Mycobacteriaceae</taxon>
        <taxon>Mycolicibacter</taxon>
    </lineage>
</organism>
<dbReference type="InterPro" id="IPR017972">
    <property type="entry name" value="Cyt_P450_CS"/>
</dbReference>